<dbReference type="Proteomes" id="UP000823388">
    <property type="component" value="Chromosome 2N"/>
</dbReference>
<accession>A0A8T0VN22</accession>
<evidence type="ECO:0000313" key="3">
    <source>
        <dbReference type="Proteomes" id="UP000823388"/>
    </source>
</evidence>
<feature type="compositionally biased region" description="Basic residues" evidence="1">
    <location>
        <begin position="36"/>
        <end position="49"/>
    </location>
</feature>
<name>A0A8T0VN22_PANVG</name>
<comment type="caution">
    <text evidence="2">The sequence shown here is derived from an EMBL/GenBank/DDBJ whole genome shotgun (WGS) entry which is preliminary data.</text>
</comment>
<evidence type="ECO:0000256" key="1">
    <source>
        <dbReference type="SAM" id="MobiDB-lite"/>
    </source>
</evidence>
<keyword evidence="3" id="KW-1185">Reference proteome</keyword>
<dbReference type="EMBL" id="CM029040">
    <property type="protein sequence ID" value="KAG2633079.1"/>
    <property type="molecule type" value="Genomic_DNA"/>
</dbReference>
<sequence>MKLRFCPWPLYQKETGRTGPPLTLGSALHCSTRLARRGRRPAACSRRRKQPDARSLLDSSPHKGASDRGVPPPAHSPGGALPWRPAGEISLVLSPAPVGSKPPEPRSLDHHHHHHRQAAMEELAGSRRLQQEHHHLQHQPFPAAGAEPAADGMTKDVKPLCGWLTSAPLFLLL</sequence>
<feature type="region of interest" description="Disordered" evidence="1">
    <location>
        <begin position="36"/>
        <end position="151"/>
    </location>
</feature>
<protein>
    <submittedName>
        <fullName evidence="2">Uncharacterized protein</fullName>
    </submittedName>
</protein>
<proteinExistence type="predicted"/>
<gene>
    <name evidence="2" type="ORF">PVAP13_2NG287000</name>
</gene>
<evidence type="ECO:0000313" key="2">
    <source>
        <dbReference type="EMBL" id="KAG2633079.1"/>
    </source>
</evidence>
<reference evidence="2" key="1">
    <citation type="submission" date="2020-05" db="EMBL/GenBank/DDBJ databases">
        <title>WGS assembly of Panicum virgatum.</title>
        <authorList>
            <person name="Lovell J.T."/>
            <person name="Jenkins J."/>
            <person name="Shu S."/>
            <person name="Juenger T.E."/>
            <person name="Schmutz J."/>
        </authorList>
    </citation>
    <scope>NUCLEOTIDE SEQUENCE</scope>
    <source>
        <strain evidence="2">AP13</strain>
    </source>
</reference>
<organism evidence="2 3">
    <name type="scientific">Panicum virgatum</name>
    <name type="common">Blackwell switchgrass</name>
    <dbReference type="NCBI Taxonomy" id="38727"/>
    <lineage>
        <taxon>Eukaryota</taxon>
        <taxon>Viridiplantae</taxon>
        <taxon>Streptophyta</taxon>
        <taxon>Embryophyta</taxon>
        <taxon>Tracheophyta</taxon>
        <taxon>Spermatophyta</taxon>
        <taxon>Magnoliopsida</taxon>
        <taxon>Liliopsida</taxon>
        <taxon>Poales</taxon>
        <taxon>Poaceae</taxon>
        <taxon>PACMAD clade</taxon>
        <taxon>Panicoideae</taxon>
        <taxon>Panicodae</taxon>
        <taxon>Paniceae</taxon>
        <taxon>Panicinae</taxon>
        <taxon>Panicum</taxon>
        <taxon>Panicum sect. Hiantes</taxon>
    </lineage>
</organism>
<dbReference type="AlphaFoldDB" id="A0A8T0VN22"/>